<evidence type="ECO:0000313" key="2">
    <source>
        <dbReference type="EMBL" id="WPL18659.1"/>
    </source>
</evidence>
<protein>
    <recommendedName>
        <fullName evidence="1">MmeI-like N-terminal domain-containing protein</fullName>
    </recommendedName>
</protein>
<keyword evidence="3" id="KW-1185">Reference proteome</keyword>
<evidence type="ECO:0000259" key="1">
    <source>
        <dbReference type="Pfam" id="PF20464"/>
    </source>
</evidence>
<proteinExistence type="predicted"/>
<gene>
    <name evidence="2" type="ORF">Thiowin_03742</name>
</gene>
<sequence length="117" mass="13042">MHDDREIHAFIARWGGGVSHGGNERANLQLFLTEFCTLLDLPRPDPARTDNSQNAYVFERSVTEHKADGSTTPRALDLYQRGCFVLEGKDTGKPTGSDVWDAAMVKAHKQAEHYVKA</sequence>
<dbReference type="InterPro" id="IPR046817">
    <property type="entry name" value="MmeI_N"/>
</dbReference>
<feature type="domain" description="MmeI-like N-terminal" evidence="1">
    <location>
        <begin position="7"/>
        <end position="116"/>
    </location>
</feature>
<evidence type="ECO:0000313" key="3">
    <source>
        <dbReference type="Proteomes" id="UP001432180"/>
    </source>
</evidence>
<reference evidence="2 3" key="1">
    <citation type="journal article" date="2023" name="Microorganisms">
        <title>Thiorhodovibrio frisius and Trv. litoralis spp. nov., Two Novel Members from a Clade of Fastidious Purple Sulfur Bacteria That Exhibit Unique Red-Shifted Light-Harvesting Capabilities.</title>
        <authorList>
            <person name="Methner A."/>
            <person name="Kuzyk S.B."/>
            <person name="Petersen J."/>
            <person name="Bauer S."/>
            <person name="Brinkmann H."/>
            <person name="Sichau K."/>
            <person name="Wanner G."/>
            <person name="Wolf J."/>
            <person name="Neumann-Schaal M."/>
            <person name="Henke P."/>
            <person name="Tank M."/>
            <person name="Sproer C."/>
            <person name="Bunk B."/>
            <person name="Overmann J."/>
        </authorList>
    </citation>
    <scope>NUCLEOTIDE SEQUENCE [LARGE SCALE GENOMIC DNA]</scope>
    <source>
        <strain evidence="2 3">DSM 6702</strain>
    </source>
</reference>
<name>A0ABZ0SEC3_9GAMM</name>
<dbReference type="Proteomes" id="UP001432180">
    <property type="component" value="Chromosome"/>
</dbReference>
<organism evidence="2 3">
    <name type="scientific">Thiorhodovibrio winogradskyi</name>
    <dbReference type="NCBI Taxonomy" id="77007"/>
    <lineage>
        <taxon>Bacteria</taxon>
        <taxon>Pseudomonadati</taxon>
        <taxon>Pseudomonadota</taxon>
        <taxon>Gammaproteobacteria</taxon>
        <taxon>Chromatiales</taxon>
        <taxon>Chromatiaceae</taxon>
        <taxon>Thiorhodovibrio</taxon>
    </lineage>
</organism>
<dbReference type="EMBL" id="CP121472">
    <property type="protein sequence ID" value="WPL18659.1"/>
    <property type="molecule type" value="Genomic_DNA"/>
</dbReference>
<dbReference type="Pfam" id="PF20464">
    <property type="entry name" value="MmeI_N"/>
    <property type="match status" value="1"/>
</dbReference>
<accession>A0ABZ0SEC3</accession>